<name>A0ABW3AR25_9SPHI</name>
<dbReference type="EMBL" id="JBHTHZ010000003">
    <property type="protein sequence ID" value="MFD0793487.1"/>
    <property type="molecule type" value="Genomic_DNA"/>
</dbReference>
<proteinExistence type="predicted"/>
<keyword evidence="1" id="KW-0472">Membrane</keyword>
<dbReference type="PROSITE" id="PS51257">
    <property type="entry name" value="PROKAR_LIPOPROTEIN"/>
    <property type="match status" value="1"/>
</dbReference>
<sequence length="86" mass="9940">MFRRNTILIGLLLGCIPPLILWLIFALFLKDDAIIMNKPAIPYLIAILLNLLMLRYAARKHLDQTSRGIMISTFICMLLLVIFKMH</sequence>
<evidence type="ECO:0000256" key="1">
    <source>
        <dbReference type="SAM" id="Phobius"/>
    </source>
</evidence>
<evidence type="ECO:0000313" key="2">
    <source>
        <dbReference type="EMBL" id="MFD0793487.1"/>
    </source>
</evidence>
<keyword evidence="1" id="KW-0812">Transmembrane</keyword>
<evidence type="ECO:0000313" key="3">
    <source>
        <dbReference type="Proteomes" id="UP001597010"/>
    </source>
</evidence>
<feature type="transmembrane region" description="Helical" evidence="1">
    <location>
        <begin position="65"/>
        <end position="83"/>
    </location>
</feature>
<organism evidence="2 3">
    <name type="scientific">Mucilaginibacter litoreus</name>
    <dbReference type="NCBI Taxonomy" id="1048221"/>
    <lineage>
        <taxon>Bacteria</taxon>
        <taxon>Pseudomonadati</taxon>
        <taxon>Bacteroidota</taxon>
        <taxon>Sphingobacteriia</taxon>
        <taxon>Sphingobacteriales</taxon>
        <taxon>Sphingobacteriaceae</taxon>
        <taxon>Mucilaginibacter</taxon>
    </lineage>
</organism>
<gene>
    <name evidence="2" type="ORF">ACFQZX_07645</name>
</gene>
<keyword evidence="1" id="KW-1133">Transmembrane helix</keyword>
<feature type="transmembrane region" description="Helical" evidence="1">
    <location>
        <begin position="40"/>
        <end position="58"/>
    </location>
</feature>
<feature type="transmembrane region" description="Helical" evidence="1">
    <location>
        <begin position="7"/>
        <end position="28"/>
    </location>
</feature>
<evidence type="ECO:0008006" key="4">
    <source>
        <dbReference type="Google" id="ProtNLM"/>
    </source>
</evidence>
<reference evidence="3" key="1">
    <citation type="journal article" date="2019" name="Int. J. Syst. Evol. Microbiol.">
        <title>The Global Catalogue of Microorganisms (GCM) 10K type strain sequencing project: providing services to taxonomists for standard genome sequencing and annotation.</title>
        <authorList>
            <consortium name="The Broad Institute Genomics Platform"/>
            <consortium name="The Broad Institute Genome Sequencing Center for Infectious Disease"/>
            <person name="Wu L."/>
            <person name="Ma J."/>
        </authorList>
    </citation>
    <scope>NUCLEOTIDE SEQUENCE [LARGE SCALE GENOMIC DNA]</scope>
    <source>
        <strain evidence="3">CCUG 61484</strain>
    </source>
</reference>
<dbReference type="Proteomes" id="UP001597010">
    <property type="component" value="Unassembled WGS sequence"/>
</dbReference>
<keyword evidence="3" id="KW-1185">Reference proteome</keyword>
<protein>
    <recommendedName>
        <fullName evidence="4">Stationary phase survival protein SurE</fullName>
    </recommendedName>
</protein>
<accession>A0ABW3AR25</accession>
<dbReference type="RefSeq" id="WP_377113318.1">
    <property type="nucleotide sequence ID" value="NZ_JBHTHZ010000003.1"/>
</dbReference>
<comment type="caution">
    <text evidence="2">The sequence shown here is derived from an EMBL/GenBank/DDBJ whole genome shotgun (WGS) entry which is preliminary data.</text>
</comment>